<gene>
    <name evidence="1" type="ORF">LEMA_P064850.1</name>
</gene>
<reference evidence="2" key="1">
    <citation type="journal article" date="2011" name="Nat. Commun.">
        <title>Effector diversification within compartments of the Leptosphaeria maculans genome affected by Repeat-Induced Point mutations.</title>
        <authorList>
            <person name="Rouxel T."/>
            <person name="Grandaubert J."/>
            <person name="Hane J.K."/>
            <person name="Hoede C."/>
            <person name="van de Wouw A.P."/>
            <person name="Couloux A."/>
            <person name="Dominguez V."/>
            <person name="Anthouard V."/>
            <person name="Bally P."/>
            <person name="Bourras S."/>
            <person name="Cozijnsen A.J."/>
            <person name="Ciuffetti L.M."/>
            <person name="Degrave A."/>
            <person name="Dilmaghani A."/>
            <person name="Duret L."/>
            <person name="Fudal I."/>
            <person name="Goodwin S.B."/>
            <person name="Gout L."/>
            <person name="Glaser N."/>
            <person name="Linglin J."/>
            <person name="Kema G.H.J."/>
            <person name="Lapalu N."/>
            <person name="Lawrence C.B."/>
            <person name="May K."/>
            <person name="Meyer M."/>
            <person name="Ollivier B."/>
            <person name="Poulain J."/>
            <person name="Schoch C.L."/>
            <person name="Simon A."/>
            <person name="Spatafora J.W."/>
            <person name="Stachowiak A."/>
            <person name="Turgeon B.G."/>
            <person name="Tyler B.M."/>
            <person name="Vincent D."/>
            <person name="Weissenbach J."/>
            <person name="Amselem J."/>
            <person name="Quesneville H."/>
            <person name="Oliver R.P."/>
            <person name="Wincker P."/>
            <person name="Balesdent M.-H."/>
            <person name="Howlett B.J."/>
        </authorList>
    </citation>
    <scope>NUCLEOTIDE SEQUENCE [LARGE SCALE GENOMIC DNA]</scope>
    <source>
        <strain evidence="2">JN3 / isolate v23.1.3 / race Av1-4-5-6-7-8</strain>
    </source>
</reference>
<proteinExistence type="predicted"/>
<dbReference type="eggNOG" id="ENOG502SRM6">
    <property type="taxonomic scope" value="Eukaryota"/>
</dbReference>
<dbReference type="InParanoid" id="E4ZGD9"/>
<evidence type="ECO:0000313" key="1">
    <source>
        <dbReference type="EMBL" id="CBX90359.1"/>
    </source>
</evidence>
<keyword evidence="2" id="KW-1185">Reference proteome</keyword>
<accession>E4ZGD9</accession>
<dbReference type="HOGENOM" id="CLU_1441288_0_0_1"/>
<organism evidence="1 2">
    <name type="scientific">Leptosphaeria maculans (strain JN3 / isolate v23.1.3 / race Av1-4-5-6-7-8)</name>
    <name type="common">Blackleg fungus</name>
    <name type="synonym">Phoma lingam</name>
    <dbReference type="NCBI Taxonomy" id="985895"/>
    <lineage>
        <taxon>Eukaryota</taxon>
        <taxon>Fungi</taxon>
        <taxon>Dikarya</taxon>
        <taxon>Ascomycota</taxon>
        <taxon>Pezizomycotina</taxon>
        <taxon>Dothideomycetes</taxon>
        <taxon>Pleosporomycetidae</taxon>
        <taxon>Pleosporales</taxon>
        <taxon>Pleosporineae</taxon>
        <taxon>Leptosphaeriaceae</taxon>
        <taxon>Plenodomus</taxon>
        <taxon>Plenodomus lingam/Leptosphaeria maculans species complex</taxon>
    </lineage>
</organism>
<dbReference type="VEuPathDB" id="FungiDB:LEMA_P064850.1"/>
<sequence length="188" mass="19149">MKVSNFLVLGIGAATSTAAFSDDSLFASLLKRQEPGSAAYNCHDNCALSQSKLPSPCTSSPFLANYANCLQCSGPDNHNIWRYYGRSLAGAGERCGLEVEPKSGVQGEVGAAVKGEGGSVSASASASVMVATGTGTGTGTQMQTLVPGLDSMSMSTSMSMTQTAVQTGMGNATASVIAVSWFLIVHCS</sequence>
<dbReference type="OrthoDB" id="4160690at2759"/>
<dbReference type="AlphaFoldDB" id="E4ZGD9"/>
<protein>
    <submittedName>
        <fullName evidence="1">Uncharacterized protein</fullName>
    </submittedName>
</protein>
<dbReference type="STRING" id="985895.E4ZGD9"/>
<dbReference type="EMBL" id="FP929064">
    <property type="protein sequence ID" value="CBX90359.1"/>
    <property type="molecule type" value="Genomic_DNA"/>
</dbReference>
<dbReference type="Proteomes" id="UP000002668">
    <property type="component" value="Genome"/>
</dbReference>
<evidence type="ECO:0000313" key="2">
    <source>
        <dbReference type="Proteomes" id="UP000002668"/>
    </source>
</evidence>
<dbReference type="OMA" id="AYACHEN"/>
<name>E4ZGD9_LEPMJ</name>